<dbReference type="EMBL" id="CP002525">
    <property type="protein sequence ID" value="ADX97815.1"/>
    <property type="molecule type" value="Genomic_DNA"/>
</dbReference>
<evidence type="ECO:0000313" key="3">
    <source>
        <dbReference type="Proteomes" id="UP000007484"/>
    </source>
</evidence>
<dbReference type="STRING" id="768700.MSU_0271"/>
<gene>
    <name evidence="2" type="ordered locus">MSU_0271</name>
</gene>
<accession>F0QQP5</accession>
<dbReference type="HOGENOM" id="CLU_2118377_0_0_14"/>
<dbReference type="Proteomes" id="UP000007484">
    <property type="component" value="Chromosome"/>
</dbReference>
<name>F0QQP5_MYCSL</name>
<keyword evidence="3" id="KW-1185">Reference proteome</keyword>
<sequence>MLFIYKLLLGAIGTVTTGGLLGADYKYSVDQFNDDSDLREMSNGLSSGNADLLEPFKRTEKDGSGDGSLEATVKGESGTLKPDVGLEARNLQDQLQGVVDDVTNRASTIRLPNR</sequence>
<dbReference type="RefSeq" id="WP_013609752.1">
    <property type="nucleotide sequence ID" value="NC_015155.1"/>
</dbReference>
<reference evidence="2 3" key="1">
    <citation type="journal article" date="2011" name="J. Bacteriol.">
        <title>Complete genome sequences of two hemotropic Mycoplasmas, Mycoplasma haemofelis strain Ohio2 and Mycoplasma suis strain Illinois.</title>
        <authorList>
            <person name="Messick J.B."/>
            <person name="Santos A.P."/>
            <person name="Guimaraes A.M."/>
        </authorList>
    </citation>
    <scope>NUCLEOTIDE SEQUENCE [LARGE SCALE GENOMIC DNA]</scope>
    <source>
        <strain evidence="2 3">Illinois</strain>
    </source>
</reference>
<proteinExistence type="predicted"/>
<organism evidence="2 3">
    <name type="scientific">Mycoplasma suis (strain Illinois)</name>
    <dbReference type="NCBI Taxonomy" id="768700"/>
    <lineage>
        <taxon>Bacteria</taxon>
        <taxon>Bacillati</taxon>
        <taxon>Mycoplasmatota</taxon>
        <taxon>Mollicutes</taxon>
        <taxon>Mycoplasmataceae</taxon>
        <taxon>Mycoplasma</taxon>
    </lineage>
</organism>
<protein>
    <submittedName>
        <fullName evidence="2">Uncharacterized protein</fullName>
    </submittedName>
</protein>
<evidence type="ECO:0000313" key="2">
    <source>
        <dbReference type="EMBL" id="ADX97815.1"/>
    </source>
</evidence>
<dbReference type="AlphaFoldDB" id="F0QQP5"/>
<dbReference type="KEGG" id="mss:MSU_0271"/>
<evidence type="ECO:0000256" key="1">
    <source>
        <dbReference type="SAM" id="MobiDB-lite"/>
    </source>
</evidence>
<feature type="region of interest" description="Disordered" evidence="1">
    <location>
        <begin position="58"/>
        <end position="81"/>
    </location>
</feature>